<name>A0A6I6G2M4_9BACT</name>
<evidence type="ECO:0008006" key="4">
    <source>
        <dbReference type="Google" id="ProtNLM"/>
    </source>
</evidence>
<organism evidence="2 3">
    <name type="scientific">Phnomibacter ginsenosidimutans</name>
    <dbReference type="NCBI Taxonomy" id="2676868"/>
    <lineage>
        <taxon>Bacteria</taxon>
        <taxon>Pseudomonadati</taxon>
        <taxon>Bacteroidota</taxon>
        <taxon>Chitinophagia</taxon>
        <taxon>Chitinophagales</taxon>
        <taxon>Chitinophagaceae</taxon>
        <taxon>Phnomibacter</taxon>
    </lineage>
</organism>
<keyword evidence="1" id="KW-0732">Signal</keyword>
<reference evidence="2 3" key="1">
    <citation type="submission" date="2019-11" db="EMBL/GenBank/DDBJ databases">
        <authorList>
            <person name="Im W.T."/>
        </authorList>
    </citation>
    <scope>NUCLEOTIDE SEQUENCE [LARGE SCALE GENOMIC DNA]</scope>
    <source>
        <strain evidence="2 3">SB-02</strain>
    </source>
</reference>
<proteinExistence type="predicted"/>
<protein>
    <recommendedName>
        <fullName evidence="4">Transporter</fullName>
    </recommendedName>
</protein>
<gene>
    <name evidence="2" type="ORF">GLV81_01085</name>
</gene>
<dbReference type="KEGG" id="fls:GLV81_01085"/>
<dbReference type="AlphaFoldDB" id="A0A6I6G2M4"/>
<sequence>MQHIRMGILCLLLCATHSLQAQMDIDALFMGKGQLCTGPMYMHNSWNNYWEGTLKRDNPNLGTVTTQSISLMGMYGIRKNVAVFYNLPYVITNPSAGQWKGQRGFQDGSLWLKYKPVTKQLGKAQLSVIGLLGVSTPLSNYSKDMLPFSIGMGSTNGHARLMVDIIRNNWFATASMTYVLRSNVQLDRTAYYTTQMHYSNEVAMPDVTQWNLRLGYRTNKMVAEAVLDNMTTQGGFDMTRNNMPFLSNRMNATRVGVHFKQEEVGLKPLTVLAGGNYTIAGRNMGQSTTLYAGLAWIFQFGKNNNTKK</sequence>
<evidence type="ECO:0000313" key="2">
    <source>
        <dbReference type="EMBL" id="QGW26876.1"/>
    </source>
</evidence>
<accession>A0A6I6G2M4</accession>
<dbReference type="RefSeq" id="WP_157476060.1">
    <property type="nucleotide sequence ID" value="NZ_CP046566.1"/>
</dbReference>
<evidence type="ECO:0000313" key="3">
    <source>
        <dbReference type="Proteomes" id="UP000426027"/>
    </source>
</evidence>
<keyword evidence="3" id="KW-1185">Reference proteome</keyword>
<evidence type="ECO:0000256" key="1">
    <source>
        <dbReference type="SAM" id="SignalP"/>
    </source>
</evidence>
<feature type="chain" id="PRO_5026172146" description="Transporter" evidence="1">
    <location>
        <begin position="22"/>
        <end position="308"/>
    </location>
</feature>
<dbReference type="Proteomes" id="UP000426027">
    <property type="component" value="Chromosome"/>
</dbReference>
<dbReference type="EMBL" id="CP046566">
    <property type="protein sequence ID" value="QGW26876.1"/>
    <property type="molecule type" value="Genomic_DNA"/>
</dbReference>
<feature type="signal peptide" evidence="1">
    <location>
        <begin position="1"/>
        <end position="21"/>
    </location>
</feature>